<evidence type="ECO:0000313" key="2">
    <source>
        <dbReference type="Proteomes" id="UP001139887"/>
    </source>
</evidence>
<sequence length="237" mass="26560">MNTPIGQTREPAPPIEGLRSAFAVGTPTAVYTALLPFLRQESKSTGDPQVINEISQSISQLVGGWLQTSQTMQQHEQHALYRLLRPSGRLVDRLLQYHLMQRRRGTSKGNELRIPLHMLPAEYQVAANVDIAKATRLPTEFVRRKSPTGFMVDAVEYFVFHVVRALGTAEGSQVAQWLGREYVGFFLPVAVPDRPSPVNAEDRSPIKQIRERLHDLGPARVSEQDAQQRAVDLLDMS</sequence>
<proteinExistence type="predicted"/>
<protein>
    <submittedName>
        <fullName evidence="1">Uncharacterized protein</fullName>
    </submittedName>
</protein>
<dbReference type="EMBL" id="JANBUW010000751">
    <property type="protein sequence ID" value="KAJ2845630.1"/>
    <property type="molecule type" value="Genomic_DNA"/>
</dbReference>
<keyword evidence="2" id="KW-1185">Reference proteome</keyword>
<reference evidence="1" key="1">
    <citation type="submission" date="2022-07" db="EMBL/GenBank/DDBJ databases">
        <title>Phylogenomic reconstructions and comparative analyses of Kickxellomycotina fungi.</title>
        <authorList>
            <person name="Reynolds N.K."/>
            <person name="Stajich J.E."/>
            <person name="Barry K."/>
            <person name="Grigoriev I.V."/>
            <person name="Crous P."/>
            <person name="Smith M.E."/>
        </authorList>
    </citation>
    <scope>NUCLEOTIDE SEQUENCE</scope>
    <source>
        <strain evidence="1">NRRL 1566</strain>
    </source>
</reference>
<evidence type="ECO:0000313" key="1">
    <source>
        <dbReference type="EMBL" id="KAJ2845630.1"/>
    </source>
</evidence>
<name>A0A9W8I982_9FUNG</name>
<gene>
    <name evidence="1" type="ORF">IWW36_004702</name>
</gene>
<feature type="non-terminal residue" evidence="1">
    <location>
        <position position="237"/>
    </location>
</feature>
<comment type="caution">
    <text evidence="1">The sequence shown here is derived from an EMBL/GenBank/DDBJ whole genome shotgun (WGS) entry which is preliminary data.</text>
</comment>
<accession>A0A9W8I982</accession>
<dbReference type="AlphaFoldDB" id="A0A9W8I982"/>
<organism evidence="1 2">
    <name type="scientific">Coemansia brasiliensis</name>
    <dbReference type="NCBI Taxonomy" id="2650707"/>
    <lineage>
        <taxon>Eukaryota</taxon>
        <taxon>Fungi</taxon>
        <taxon>Fungi incertae sedis</taxon>
        <taxon>Zoopagomycota</taxon>
        <taxon>Kickxellomycotina</taxon>
        <taxon>Kickxellomycetes</taxon>
        <taxon>Kickxellales</taxon>
        <taxon>Kickxellaceae</taxon>
        <taxon>Coemansia</taxon>
    </lineage>
</organism>
<dbReference type="OrthoDB" id="5567405at2759"/>
<dbReference type="Proteomes" id="UP001139887">
    <property type="component" value="Unassembled WGS sequence"/>
</dbReference>